<feature type="chain" id="PRO_5011481925" description="Secreted protein" evidence="1">
    <location>
        <begin position="22"/>
        <end position="169"/>
    </location>
</feature>
<dbReference type="PROSITE" id="PS51257">
    <property type="entry name" value="PROKAR_LIPOPROTEIN"/>
    <property type="match status" value="1"/>
</dbReference>
<dbReference type="Proteomes" id="UP000198575">
    <property type="component" value="Unassembled WGS sequence"/>
</dbReference>
<evidence type="ECO:0000256" key="1">
    <source>
        <dbReference type="SAM" id="SignalP"/>
    </source>
</evidence>
<evidence type="ECO:0008006" key="4">
    <source>
        <dbReference type="Google" id="ProtNLM"/>
    </source>
</evidence>
<dbReference type="RefSeq" id="WP_245778801.1">
    <property type="nucleotide sequence ID" value="NZ_FOVF01000005.1"/>
</dbReference>
<keyword evidence="3" id="KW-1185">Reference proteome</keyword>
<name>A0A1I4WI01_9GAMM</name>
<keyword evidence="1" id="KW-0732">Signal</keyword>
<evidence type="ECO:0000313" key="2">
    <source>
        <dbReference type="EMBL" id="SFN12882.1"/>
    </source>
</evidence>
<evidence type="ECO:0000313" key="3">
    <source>
        <dbReference type="Proteomes" id="UP000198575"/>
    </source>
</evidence>
<dbReference type="EMBL" id="FOVF01000005">
    <property type="protein sequence ID" value="SFN12882.1"/>
    <property type="molecule type" value="Genomic_DNA"/>
</dbReference>
<accession>A0A1I4WI01</accession>
<organism evidence="2 3">
    <name type="scientific">Dokdonella immobilis</name>
    <dbReference type="NCBI Taxonomy" id="578942"/>
    <lineage>
        <taxon>Bacteria</taxon>
        <taxon>Pseudomonadati</taxon>
        <taxon>Pseudomonadota</taxon>
        <taxon>Gammaproteobacteria</taxon>
        <taxon>Lysobacterales</taxon>
        <taxon>Rhodanobacteraceae</taxon>
        <taxon>Dokdonella</taxon>
    </lineage>
</organism>
<dbReference type="AlphaFoldDB" id="A0A1I4WI01"/>
<feature type="signal peptide" evidence="1">
    <location>
        <begin position="1"/>
        <end position="21"/>
    </location>
</feature>
<reference evidence="2 3" key="1">
    <citation type="submission" date="2016-10" db="EMBL/GenBank/DDBJ databases">
        <authorList>
            <person name="de Groot N.N."/>
        </authorList>
    </citation>
    <scope>NUCLEOTIDE SEQUENCE [LARGE SCALE GENOMIC DNA]</scope>
    <source>
        <strain evidence="2 3">CGMCC 1.7659</strain>
    </source>
</reference>
<proteinExistence type="predicted"/>
<protein>
    <recommendedName>
        <fullName evidence="4">Secreted protein</fullName>
    </recommendedName>
</protein>
<gene>
    <name evidence="2" type="ORF">SAMN05216289_1056</name>
</gene>
<sequence>MLRKNLFILVAAVAMALGLSACGNKEAEQAPVEQAAEVVTVPAPGSDAAAWKKYLAQVVMQNMQGVKTNRPYMYFVPAGDDGKTEIDRSNQLENVRNTVARGVLPGNMMAFGGPDSATTANLVVDAFADSGAGTFHDVTVLFVGAQADSDRVKEALTTSGATFRFAEMK</sequence>
<dbReference type="STRING" id="578942.SAMN05216289_1056"/>